<reference evidence="2" key="2">
    <citation type="submission" date="2020-09" db="EMBL/GenBank/DDBJ databases">
        <authorList>
            <person name="Sun Q."/>
            <person name="Zhou Y."/>
        </authorList>
    </citation>
    <scope>NUCLEOTIDE SEQUENCE</scope>
    <source>
        <strain evidence="2">CGMCC 1.12754</strain>
    </source>
</reference>
<dbReference type="Pfam" id="PF08378">
    <property type="entry name" value="NERD"/>
    <property type="match status" value="1"/>
</dbReference>
<dbReference type="EMBL" id="BMFR01000011">
    <property type="protein sequence ID" value="GGG80081.1"/>
    <property type="molecule type" value="Genomic_DNA"/>
</dbReference>
<dbReference type="PROSITE" id="PS50965">
    <property type="entry name" value="NERD"/>
    <property type="match status" value="1"/>
</dbReference>
<dbReference type="AlphaFoldDB" id="A0A917M6A3"/>
<dbReference type="InterPro" id="IPR011528">
    <property type="entry name" value="NERD"/>
</dbReference>
<sequence length="316" mass="36744">MIIKKRNKPLPLQKLDAIIPRLSPQFKKLSDMQHEAANRYKGYIGEQKVDYHLDLLPGNHTILHDVCLAVNGKTFQLDSVIITPHAIFPIEIKNFDGTITFDTTFKQCIRNNGDIDTGFRYPITQAETSKLKLTNWLHEHNYHNIPVHYLIAISEPSTIIKVNGDKQAISEVVMHGEYIPMKIIEIDEKYAHGGHKRMENRRIGEMILRACREFDIDILRKYGVLEKDIVTGVQCPGCGRLGMKRIYNNWECRTCGIRSKYAHKRALNDYLLLIRPWITNSECMRFLQLSSRNTATRVLKSSDLNYDSRSKRWYRN</sequence>
<keyword evidence="3" id="KW-1185">Reference proteome</keyword>
<evidence type="ECO:0000313" key="3">
    <source>
        <dbReference type="Proteomes" id="UP000622860"/>
    </source>
</evidence>
<organism evidence="2 3">
    <name type="scientific">Virgibacillus oceani</name>
    <dbReference type="NCBI Taxonomy" id="1479511"/>
    <lineage>
        <taxon>Bacteria</taxon>
        <taxon>Bacillati</taxon>
        <taxon>Bacillota</taxon>
        <taxon>Bacilli</taxon>
        <taxon>Bacillales</taxon>
        <taxon>Bacillaceae</taxon>
        <taxon>Virgibacillus</taxon>
    </lineage>
</organism>
<dbReference type="Proteomes" id="UP000622860">
    <property type="component" value="Unassembled WGS sequence"/>
</dbReference>
<comment type="caution">
    <text evidence="2">The sequence shown here is derived from an EMBL/GenBank/DDBJ whole genome shotgun (WGS) entry which is preliminary data.</text>
</comment>
<gene>
    <name evidence="2" type="ORF">GCM10011398_26800</name>
</gene>
<name>A0A917M6A3_9BACI</name>
<proteinExistence type="predicted"/>
<accession>A0A917M6A3</accession>
<feature type="domain" description="NERD" evidence="1">
    <location>
        <begin position="41"/>
        <end position="156"/>
    </location>
</feature>
<evidence type="ECO:0000313" key="2">
    <source>
        <dbReference type="EMBL" id="GGG80081.1"/>
    </source>
</evidence>
<evidence type="ECO:0000259" key="1">
    <source>
        <dbReference type="PROSITE" id="PS50965"/>
    </source>
</evidence>
<reference evidence="2" key="1">
    <citation type="journal article" date="2014" name="Int. J. Syst. Evol. Microbiol.">
        <title>Complete genome sequence of Corynebacterium casei LMG S-19264T (=DSM 44701T), isolated from a smear-ripened cheese.</title>
        <authorList>
            <consortium name="US DOE Joint Genome Institute (JGI-PGF)"/>
            <person name="Walter F."/>
            <person name="Albersmeier A."/>
            <person name="Kalinowski J."/>
            <person name="Ruckert C."/>
        </authorList>
    </citation>
    <scope>NUCLEOTIDE SEQUENCE</scope>
    <source>
        <strain evidence="2">CGMCC 1.12754</strain>
    </source>
</reference>
<protein>
    <recommendedName>
        <fullName evidence="1">NERD domain-containing protein</fullName>
    </recommendedName>
</protein>
<dbReference type="RefSeq" id="WP_188455886.1">
    <property type="nucleotide sequence ID" value="NZ_BMFR01000011.1"/>
</dbReference>